<gene>
    <name evidence="1" type="ORF">A2908_02575</name>
</gene>
<evidence type="ECO:0000313" key="1">
    <source>
        <dbReference type="EMBL" id="OGZ71941.1"/>
    </source>
</evidence>
<sequence>MVSLYKLEIRSEAWDTQKQEGIKQVALVAYGLDVKKLYCRAEQIQTLFPRIRIHVWYAGSFPIMEANALLDLEDLPVLWALPEYLAWEESKKV</sequence>
<name>A0A1G2IBJ7_9BACT</name>
<evidence type="ECO:0000313" key="2">
    <source>
        <dbReference type="Proteomes" id="UP000176774"/>
    </source>
</evidence>
<organism evidence="1 2">
    <name type="scientific">Candidatus Staskawiczbacteria bacterium RIFCSPLOWO2_01_FULL_38_12b</name>
    <dbReference type="NCBI Taxonomy" id="1802214"/>
    <lineage>
        <taxon>Bacteria</taxon>
        <taxon>Candidatus Staskawicziibacteriota</taxon>
    </lineage>
</organism>
<comment type="caution">
    <text evidence="1">The sequence shown here is derived from an EMBL/GenBank/DDBJ whole genome shotgun (WGS) entry which is preliminary data.</text>
</comment>
<accession>A0A1G2IBJ7</accession>
<dbReference type="EMBL" id="MHPA01000032">
    <property type="protein sequence ID" value="OGZ71941.1"/>
    <property type="molecule type" value="Genomic_DNA"/>
</dbReference>
<protein>
    <submittedName>
        <fullName evidence="1">Uncharacterized protein</fullName>
    </submittedName>
</protein>
<proteinExistence type="predicted"/>
<reference evidence="1 2" key="1">
    <citation type="journal article" date="2016" name="Nat. Commun.">
        <title>Thousands of microbial genomes shed light on interconnected biogeochemical processes in an aquifer system.</title>
        <authorList>
            <person name="Anantharaman K."/>
            <person name="Brown C.T."/>
            <person name="Hug L.A."/>
            <person name="Sharon I."/>
            <person name="Castelle C.J."/>
            <person name="Probst A.J."/>
            <person name="Thomas B.C."/>
            <person name="Singh A."/>
            <person name="Wilkins M.J."/>
            <person name="Karaoz U."/>
            <person name="Brodie E.L."/>
            <person name="Williams K.H."/>
            <person name="Hubbard S.S."/>
            <person name="Banfield J.F."/>
        </authorList>
    </citation>
    <scope>NUCLEOTIDE SEQUENCE [LARGE SCALE GENOMIC DNA]</scope>
</reference>
<dbReference type="AlphaFoldDB" id="A0A1G2IBJ7"/>
<dbReference type="Proteomes" id="UP000176774">
    <property type="component" value="Unassembled WGS sequence"/>
</dbReference>